<dbReference type="RefSeq" id="WP_146301521.1">
    <property type="nucleotide sequence ID" value="NZ_CP042301.2"/>
</dbReference>
<dbReference type="GO" id="GO:0006004">
    <property type="term" value="P:fucose metabolic process"/>
    <property type="evidence" value="ECO:0007669"/>
    <property type="project" value="InterPro"/>
</dbReference>
<organism evidence="4 5">
    <name type="scientific">Nitratireductor mangrovi</name>
    <dbReference type="NCBI Taxonomy" id="2599600"/>
    <lineage>
        <taxon>Bacteria</taxon>
        <taxon>Pseudomonadati</taxon>
        <taxon>Pseudomonadota</taxon>
        <taxon>Alphaproteobacteria</taxon>
        <taxon>Hyphomicrobiales</taxon>
        <taxon>Phyllobacteriaceae</taxon>
        <taxon>Nitratireductor</taxon>
    </lineage>
</organism>
<evidence type="ECO:0000313" key="4">
    <source>
        <dbReference type="EMBL" id="QDZ02887.1"/>
    </source>
</evidence>
<evidence type="ECO:0000256" key="1">
    <source>
        <dbReference type="ARBA" id="ARBA00023235"/>
    </source>
</evidence>
<dbReference type="PANTHER" id="PTHR36120:SF1">
    <property type="entry name" value="L-FUCOSE ISOMERASE C-TERMINAL DOMAIN-CONTAINING PROTEIN"/>
    <property type="match status" value="1"/>
</dbReference>
<evidence type="ECO:0000256" key="2">
    <source>
        <dbReference type="ARBA" id="ARBA00023277"/>
    </source>
</evidence>
<dbReference type="EMBL" id="CP042301">
    <property type="protein sequence ID" value="QDZ02887.1"/>
    <property type="molecule type" value="Genomic_DNA"/>
</dbReference>
<dbReference type="PANTHER" id="PTHR36120">
    <property type="entry name" value="FUCOSE ISOMERASE"/>
    <property type="match status" value="1"/>
</dbReference>
<dbReference type="InterPro" id="IPR009015">
    <property type="entry name" value="Fucose_isomerase_N/cen_sf"/>
</dbReference>
<keyword evidence="1" id="KW-0413">Isomerase</keyword>
<sequence>MGSKVKGANEGVVGILPLARPTFDVGFAEERLEAMLAVLDRVGWQIAGPRSLLFDAEATRAAIADLQARQPAHILILQVTFTDAAMTSEAAKAFDQALSIWAIPEPRKGGRLRLNSFCGLNLAAHALGLVGRDFGYLYADPAAPDIDDNLAELLSGRRRALPIATRAATGDDPRGVAAARSLKGVRIARIGRHPDGFDTCAYDPGRIADLADVHVDELELAAMFDGGRGADAAEVAALRATASGRLAKLDAVDQEQLDRSLRLKLALDGIRRAGGYDAFAIRCWPETFTEYGGAVCGPVAMLGEAKTPCACEADVYGALSSLLLQRVADAPAFLTDLVDLDGEDDTGVVWHCGQAPLSMADPDFAAEATIHTNRKMPLLYQFPLKPGRVTFFRISQARGETVAVIGGGEMLKRPMAFTGTSGVVRFDTPAKDMLDRVMGAALEHHMALAYGDHRDALGAAAKTLGIPVLDL</sequence>
<keyword evidence="2" id="KW-0119">Carbohydrate metabolism</keyword>
<evidence type="ECO:0000259" key="3">
    <source>
        <dbReference type="Pfam" id="PF02952"/>
    </source>
</evidence>
<gene>
    <name evidence="4" type="ORF">FQ775_22345</name>
</gene>
<dbReference type="InterPro" id="IPR015888">
    <property type="entry name" value="Fuc_isomerase_C"/>
</dbReference>
<keyword evidence="5" id="KW-1185">Reference proteome</keyword>
<dbReference type="Proteomes" id="UP000321389">
    <property type="component" value="Chromosome"/>
</dbReference>
<protein>
    <recommendedName>
        <fullName evidence="3">L-fucose isomerase C-terminal domain-containing protein</fullName>
    </recommendedName>
</protein>
<dbReference type="Pfam" id="PF02952">
    <property type="entry name" value="Fucose_iso_C"/>
    <property type="match status" value="1"/>
</dbReference>
<accession>A0A5B8L4R1</accession>
<proteinExistence type="predicted"/>
<name>A0A5B8L4R1_9HYPH</name>
<dbReference type="OrthoDB" id="5838738at2"/>
<dbReference type="GO" id="GO:0008736">
    <property type="term" value="F:L-fucose isomerase activity"/>
    <property type="evidence" value="ECO:0007669"/>
    <property type="project" value="InterPro"/>
</dbReference>
<dbReference type="SUPFAM" id="SSF53743">
    <property type="entry name" value="FucI/AraA N-terminal and middle domains"/>
    <property type="match status" value="1"/>
</dbReference>
<evidence type="ECO:0000313" key="5">
    <source>
        <dbReference type="Proteomes" id="UP000321389"/>
    </source>
</evidence>
<reference evidence="4" key="1">
    <citation type="submission" date="2020-04" db="EMBL/GenBank/DDBJ databases">
        <title>Nitratireductor sp. nov. isolated from mangrove soil.</title>
        <authorList>
            <person name="Ye Y."/>
        </authorList>
    </citation>
    <scope>NUCLEOTIDE SEQUENCE</scope>
    <source>
        <strain evidence="4">SY7</strain>
    </source>
</reference>
<dbReference type="AlphaFoldDB" id="A0A5B8L4R1"/>
<dbReference type="GO" id="GO:0005737">
    <property type="term" value="C:cytoplasm"/>
    <property type="evidence" value="ECO:0007669"/>
    <property type="project" value="InterPro"/>
</dbReference>
<dbReference type="KEGG" id="niy:FQ775_22345"/>
<feature type="domain" description="L-fucose isomerase C-terminal" evidence="3">
    <location>
        <begin position="385"/>
        <end position="469"/>
    </location>
</feature>